<dbReference type="EMBL" id="CP095009">
    <property type="protein sequence ID" value="UOO97241.1"/>
    <property type="molecule type" value="Genomic_DNA"/>
</dbReference>
<accession>A0AAV3SJX5</accession>
<reference evidence="1" key="3">
    <citation type="submission" date="2023-12" db="EMBL/GenBank/DDBJ databases">
        <authorList>
            <person name="Sun Q."/>
            <person name="Inoue M."/>
        </authorList>
    </citation>
    <scope>NUCLEOTIDE SEQUENCE</scope>
    <source>
        <strain evidence="1">JCM 12289</strain>
    </source>
</reference>
<geneLocation type="plasmid" evidence="2 3">
    <name>unnamed4</name>
</geneLocation>
<evidence type="ECO:0000313" key="1">
    <source>
        <dbReference type="EMBL" id="GAA0474406.1"/>
    </source>
</evidence>
<reference evidence="2" key="2">
    <citation type="submission" date="2022-04" db="EMBL/GenBank/DDBJ databases">
        <title>Sequencing and genomic assembly of Halococcus dombrowskii.</title>
        <authorList>
            <person name="Lim S.W."/>
            <person name="MacLea K.S."/>
        </authorList>
    </citation>
    <scope>NUCLEOTIDE SEQUENCE</scope>
    <source>
        <strain evidence="2">H4</strain>
        <plasmid evidence="2">unnamed4</plasmid>
    </source>
</reference>
<name>A0AAV3SJX5_HALDO</name>
<organism evidence="1 4">
    <name type="scientific">Halococcus dombrowskii</name>
    <dbReference type="NCBI Taxonomy" id="179637"/>
    <lineage>
        <taxon>Archaea</taxon>
        <taxon>Methanobacteriati</taxon>
        <taxon>Methanobacteriota</taxon>
        <taxon>Stenosarchaea group</taxon>
        <taxon>Halobacteria</taxon>
        <taxon>Halobacteriales</taxon>
        <taxon>Halococcaceae</taxon>
        <taxon>Halococcus</taxon>
    </lineage>
</organism>
<evidence type="ECO:0000313" key="4">
    <source>
        <dbReference type="Proteomes" id="UP001500962"/>
    </source>
</evidence>
<proteinExistence type="predicted"/>
<dbReference type="Proteomes" id="UP000830542">
    <property type="component" value="Plasmid unnamed4"/>
</dbReference>
<dbReference type="Proteomes" id="UP001500962">
    <property type="component" value="Unassembled WGS sequence"/>
</dbReference>
<dbReference type="EMBL" id="BAAADN010000073">
    <property type="protein sequence ID" value="GAA0474406.1"/>
    <property type="molecule type" value="Genomic_DNA"/>
</dbReference>
<dbReference type="KEGG" id="hdo:MUK72_18975"/>
<keyword evidence="3" id="KW-1185">Reference proteome</keyword>
<evidence type="ECO:0000313" key="3">
    <source>
        <dbReference type="Proteomes" id="UP000830542"/>
    </source>
</evidence>
<dbReference type="RefSeq" id="WP_244706708.1">
    <property type="nucleotide sequence ID" value="NZ_BAAADN010000073.1"/>
</dbReference>
<protein>
    <submittedName>
        <fullName evidence="1">Uncharacterized protein</fullName>
    </submittedName>
</protein>
<evidence type="ECO:0000313" key="2">
    <source>
        <dbReference type="EMBL" id="UOO97241.1"/>
    </source>
</evidence>
<gene>
    <name evidence="1" type="ORF">GCM10008985_33700</name>
    <name evidence="2" type="ORF">MUK72_18975</name>
</gene>
<keyword evidence="2" id="KW-0614">Plasmid</keyword>
<dbReference type="GeneID" id="71763977"/>
<reference evidence="1" key="1">
    <citation type="journal article" date="2014" name="Int. J. Syst. Evol. Microbiol.">
        <title>Complete genome sequence of Corynebacterium casei LMG S-19264T (=DSM 44701T), isolated from a smear-ripened cheese.</title>
        <authorList>
            <consortium name="US DOE Joint Genome Institute (JGI-PGF)"/>
            <person name="Walter F."/>
            <person name="Albersmeier A."/>
            <person name="Kalinowski J."/>
            <person name="Ruckert C."/>
        </authorList>
    </citation>
    <scope>NUCLEOTIDE SEQUENCE</scope>
    <source>
        <strain evidence="1">JCM 12289</strain>
    </source>
</reference>
<sequence length="93" mass="10231">MADDESPEVVYEKQKMVRAGILVRYKFIYPAAIGRYPPGACYALHYGIANPANPPDDVEWPIGPKQVRCYATTTTTATEPIISTSQSSSVDCF</sequence>
<dbReference type="AlphaFoldDB" id="A0AAV3SJX5"/>